<dbReference type="GO" id="GO:0005615">
    <property type="term" value="C:extracellular space"/>
    <property type="evidence" value="ECO:0007669"/>
    <property type="project" value="TreeGrafter"/>
</dbReference>
<dbReference type="SUPFAM" id="SSF54897">
    <property type="entry name" value="Protease propeptides/inhibitors"/>
    <property type="match status" value="3"/>
</dbReference>
<dbReference type="InterPro" id="IPR003146">
    <property type="entry name" value="M14A_act_pep"/>
</dbReference>
<evidence type="ECO:0000256" key="7">
    <source>
        <dbReference type="ARBA" id="ARBA00022723"/>
    </source>
</evidence>
<evidence type="ECO:0000256" key="3">
    <source>
        <dbReference type="ARBA" id="ARBA00005988"/>
    </source>
</evidence>
<evidence type="ECO:0000256" key="8">
    <source>
        <dbReference type="ARBA" id="ARBA00022729"/>
    </source>
</evidence>
<comment type="subcellular location">
    <subcellularLocation>
        <location evidence="2">Secreted</location>
    </subcellularLocation>
</comment>
<keyword evidence="10" id="KW-0862">Zinc</keyword>
<keyword evidence="12" id="KW-1015">Disulfide bond</keyword>
<comment type="function">
    <text evidence="13">Involved in the digestion of the blood meal.</text>
</comment>
<dbReference type="GO" id="GO:0004181">
    <property type="term" value="F:metallocarboxypeptidase activity"/>
    <property type="evidence" value="ECO:0007669"/>
    <property type="project" value="InterPro"/>
</dbReference>
<feature type="active site" description="Proton donor/acceptor" evidence="15">
    <location>
        <position position="1304"/>
    </location>
</feature>
<dbReference type="CDD" id="cd03860">
    <property type="entry name" value="M14_CP_A-B_like"/>
    <property type="match status" value="3"/>
</dbReference>
<dbReference type="EMBL" id="KB741261">
    <property type="protein sequence ID" value="ENN71591.1"/>
    <property type="molecule type" value="Genomic_DNA"/>
</dbReference>
<evidence type="ECO:0000256" key="5">
    <source>
        <dbReference type="ARBA" id="ARBA00022645"/>
    </source>
</evidence>
<proteinExistence type="inferred from homology"/>
<dbReference type="Gene3D" id="3.30.70.340">
    <property type="entry name" value="Metallocarboxypeptidase-like"/>
    <property type="match status" value="3"/>
</dbReference>
<dbReference type="InterPro" id="IPR000834">
    <property type="entry name" value="Peptidase_M14"/>
</dbReference>
<dbReference type="FunFam" id="3.40.630.10:FF:000040">
    <property type="entry name" value="zinc carboxypeptidase"/>
    <property type="match status" value="3"/>
</dbReference>
<dbReference type="PANTHER" id="PTHR11705">
    <property type="entry name" value="PROTEASE FAMILY M14 CARBOXYPEPTIDASE A,B"/>
    <property type="match status" value="1"/>
</dbReference>
<dbReference type="SUPFAM" id="SSF53187">
    <property type="entry name" value="Zn-dependent exopeptidases"/>
    <property type="match status" value="3"/>
</dbReference>
<keyword evidence="11" id="KW-0482">Metalloprotease</keyword>
<evidence type="ECO:0000256" key="13">
    <source>
        <dbReference type="ARBA" id="ARBA00057299"/>
    </source>
</evidence>
<evidence type="ECO:0000256" key="15">
    <source>
        <dbReference type="PROSITE-ProRule" id="PRU01379"/>
    </source>
</evidence>
<keyword evidence="9" id="KW-0378">Hydrolase</keyword>
<reference evidence="17" key="1">
    <citation type="journal article" date="2013" name="Genome Biol.">
        <title>Draft genome of the mountain pine beetle, Dendroctonus ponderosae Hopkins, a major forest pest.</title>
        <authorList>
            <person name="Keeling C.I."/>
            <person name="Yuen M.M."/>
            <person name="Liao N.Y."/>
            <person name="Docking T.R."/>
            <person name="Chan S.K."/>
            <person name="Taylor G.A."/>
            <person name="Palmquist D.L."/>
            <person name="Jackman S.D."/>
            <person name="Nguyen A."/>
            <person name="Li M."/>
            <person name="Henderson H."/>
            <person name="Janes J.K."/>
            <person name="Zhao Y."/>
            <person name="Pandoh P."/>
            <person name="Moore R."/>
            <person name="Sperling F.A."/>
            <person name="Huber D.P."/>
            <person name="Birol I."/>
            <person name="Jones S.J."/>
            <person name="Bohlmann J."/>
        </authorList>
    </citation>
    <scope>NUCLEOTIDE SEQUENCE</scope>
</reference>
<feature type="domain" description="Peptidase M14" evidence="16">
    <location>
        <begin position="122"/>
        <end position="420"/>
    </location>
</feature>
<evidence type="ECO:0000256" key="2">
    <source>
        <dbReference type="ARBA" id="ARBA00004613"/>
    </source>
</evidence>
<feature type="active site" description="Proton donor/acceptor" evidence="15">
    <location>
        <position position="900"/>
    </location>
</feature>
<evidence type="ECO:0000256" key="14">
    <source>
        <dbReference type="ARBA" id="ARBA00069039"/>
    </source>
</evidence>
<dbReference type="OrthoDB" id="3626597at2759"/>
<dbReference type="SMART" id="SM00631">
    <property type="entry name" value="Zn_pept"/>
    <property type="match status" value="3"/>
</dbReference>
<keyword evidence="6" id="KW-0645">Protease</keyword>
<keyword evidence="8" id="KW-0732">Signal</keyword>
<dbReference type="Gene3D" id="3.40.630.10">
    <property type="entry name" value="Zn peptidases"/>
    <property type="match status" value="3"/>
</dbReference>
<dbReference type="GO" id="GO:0008270">
    <property type="term" value="F:zinc ion binding"/>
    <property type="evidence" value="ECO:0007669"/>
    <property type="project" value="InterPro"/>
</dbReference>
<dbReference type="FunFam" id="3.30.70.340:FF:000002">
    <property type="entry name" value="Carboxypeptidase A"/>
    <property type="match status" value="1"/>
</dbReference>
<evidence type="ECO:0000256" key="6">
    <source>
        <dbReference type="ARBA" id="ARBA00022670"/>
    </source>
</evidence>
<keyword evidence="4" id="KW-0964">Secreted</keyword>
<evidence type="ECO:0000313" key="17">
    <source>
        <dbReference type="EMBL" id="ENN71591.1"/>
    </source>
</evidence>
<name>N6TTC3_DENPD</name>
<sequence length="1365" mass="153414">MSAFAITNIFLVFGLILNGCNGFSHRGYKLYEITPESLEDAEYLHAFSNEKFDFWREGQRLGEPTDIMVAPEDQQEFEQKLANRGMKYQVVVEDVESILQQEKFERSMARSALGPGSVTFTNYMLLEEQMAYLRRLAQDYPNNVTVESIGQSHEGRDILILKLSSGSSGTSSPKPAIFIDAGIHCREWIAPPVALYAIQQLVENTANAALYANVDWYIVPNLNPDGYQYTTTVNRLWRKNRRLTDGAECYGTDLNRNFGYQWMVGGASSNPCSETFAGPSEFSEPEARAMRDFILDHKDNIKLYVSFHSFGELLLYPWSYAPLLPDNTEELYAVGLRSVQAIEAASVIGSEYTVNNSAIGLYVAAGVTTDWVKAEAGVDLSYIFELPNGDAPWWFMLPARQIRPVVEETWAGIRALYEYVEEKFVAGITTTTSTTTTTVSSVDEPESSTSSASTSSTEGTSSTSPTTTSTTTTTTGILRELDLSEDSFLLILPNNTLRKCNKERLSIMPLLLLLIALFALKACEGTSFEGYKVYHVTPNTLEQAKILNAYHYEEKFDFWEESHLLGDPSDIMVAPEDQPAFERNLTRNLFDYSIVIDNVERLIQQEKIERSMTRTMLAPGQVTFSSFMRHSEVIQHMAYLRRLAADYPNIATVEKIGESYEGRDILMLKQIGGLLFRISSGPSETSTPKPGILIDAGIHCREWIAPPVALYIIQQLVQNSANAHMYANVDWYIVPNLNPDGYEFTQSNNRLWRKNRRLTEGAQCIGTDLNRNFGYYWMHAGASQDSCSEIYAGPEAFSEPESQAIRDWVLANGENLQLYLSFHSYGEMMLYPWGYAPELPENHEDLHYVGQLAATAIDQASTINSQYRVNSSAILLYEAAGGSDDWVKAEGKVDLSYCVELPDGDAPFFFMIPARQILPAVRETFEGVKAFHAYIEENFWTNQELKYKVYEVVPMTKKQTDIVHTLSEDPKYDFWREGRIVGKPSQIMVAPEDQGGFEENLSRNGLGYAVVAEDVEEVLRQEKIERSLTRSGLSIGDVTFSSFMLYNEQMAYVRRLATDYPDITTLELIGQSYEGRDILALKISSGESETAVAKPTILIDAGIHCREWIAPTVALYILYQLVQNSSNAALYQNVDWVIAPNMNPDGYEYTQRTNRIWRKNRRLSDGATCYGTDLNRNFGYFWMHAGASNNSCLNTYAGPEAFSEPESRALRNMVQNHLENARLYLTFHSYGEYLLYPWGYAVVYPDNAEELQSLGNLAAEAIASASTIGSSYLVANSAAALYAAAGASDDWVKSVGVELAYTVELPDGDSPYAFMIPARQILTVDRETWEGVKVFHSYIEEKFWTNVNPRGPLKSLKVLSGRPIL</sequence>
<dbReference type="OMA" id="HCREWIA"/>
<keyword evidence="5" id="KW-0121">Carboxypeptidase</keyword>
<evidence type="ECO:0000256" key="9">
    <source>
        <dbReference type="ARBA" id="ARBA00022801"/>
    </source>
</evidence>
<comment type="cofactor">
    <cofactor evidence="1">
        <name>Zn(2+)</name>
        <dbReference type="ChEBI" id="CHEBI:29105"/>
    </cofactor>
</comment>
<organism evidence="17">
    <name type="scientific">Dendroctonus ponderosae</name>
    <name type="common">Mountain pine beetle</name>
    <dbReference type="NCBI Taxonomy" id="77166"/>
    <lineage>
        <taxon>Eukaryota</taxon>
        <taxon>Metazoa</taxon>
        <taxon>Ecdysozoa</taxon>
        <taxon>Arthropoda</taxon>
        <taxon>Hexapoda</taxon>
        <taxon>Insecta</taxon>
        <taxon>Pterygota</taxon>
        <taxon>Neoptera</taxon>
        <taxon>Endopterygota</taxon>
        <taxon>Coleoptera</taxon>
        <taxon>Polyphaga</taxon>
        <taxon>Cucujiformia</taxon>
        <taxon>Curculionidae</taxon>
        <taxon>Scolytinae</taxon>
        <taxon>Dendroctonus</taxon>
    </lineage>
</organism>
<dbReference type="InterPro" id="IPR036990">
    <property type="entry name" value="M14A-like_propep"/>
</dbReference>
<evidence type="ECO:0000259" key="16">
    <source>
        <dbReference type="PROSITE" id="PS52035"/>
    </source>
</evidence>
<keyword evidence="7" id="KW-0479">Metal-binding</keyword>
<dbReference type="Pfam" id="PF02244">
    <property type="entry name" value="Propep_M14"/>
    <property type="match status" value="3"/>
</dbReference>
<evidence type="ECO:0000256" key="10">
    <source>
        <dbReference type="ARBA" id="ARBA00022833"/>
    </source>
</evidence>
<feature type="domain" description="Peptidase M14" evidence="16">
    <location>
        <begin position="1042"/>
        <end position="1339"/>
    </location>
</feature>
<feature type="active site" description="Proton donor/acceptor" evidence="15">
    <location>
        <position position="385"/>
    </location>
</feature>
<dbReference type="PROSITE" id="PS52035">
    <property type="entry name" value="PEPTIDASE_M14"/>
    <property type="match status" value="3"/>
</dbReference>
<comment type="similarity">
    <text evidence="3 15">Belongs to the peptidase M14 family.</text>
</comment>
<evidence type="ECO:0000256" key="11">
    <source>
        <dbReference type="ARBA" id="ARBA00023049"/>
    </source>
</evidence>
<evidence type="ECO:0000256" key="4">
    <source>
        <dbReference type="ARBA" id="ARBA00022525"/>
    </source>
</evidence>
<gene>
    <name evidence="17" type="ORF">YQE_11691</name>
</gene>
<dbReference type="PANTHER" id="PTHR11705:SF140">
    <property type="entry name" value="FI02848P-RELATED"/>
    <property type="match status" value="1"/>
</dbReference>
<protein>
    <recommendedName>
        <fullName evidence="14">Zinc carboxypeptidase A 1</fullName>
    </recommendedName>
</protein>
<evidence type="ECO:0000256" key="12">
    <source>
        <dbReference type="ARBA" id="ARBA00023157"/>
    </source>
</evidence>
<evidence type="ECO:0000256" key="1">
    <source>
        <dbReference type="ARBA" id="ARBA00001947"/>
    </source>
</evidence>
<feature type="non-terminal residue" evidence="17">
    <location>
        <position position="1"/>
    </location>
</feature>
<dbReference type="GO" id="GO:0006508">
    <property type="term" value="P:proteolysis"/>
    <property type="evidence" value="ECO:0007669"/>
    <property type="project" value="UniProtKB-KW"/>
</dbReference>
<dbReference type="Pfam" id="PF00246">
    <property type="entry name" value="Peptidase_M14"/>
    <property type="match status" value="3"/>
</dbReference>
<accession>N6TTC3</accession>
<feature type="domain" description="Peptidase M14" evidence="16">
    <location>
        <begin position="626"/>
        <end position="935"/>
    </location>
</feature>
<dbReference type="PRINTS" id="PR00765">
    <property type="entry name" value="CRBOXYPTASEA"/>
</dbReference>